<keyword evidence="4" id="KW-1185">Reference proteome</keyword>
<evidence type="ECO:0000256" key="2">
    <source>
        <dbReference type="SAM" id="SignalP"/>
    </source>
</evidence>
<evidence type="ECO:0000313" key="4">
    <source>
        <dbReference type="Proteomes" id="UP001162029"/>
    </source>
</evidence>
<dbReference type="EMBL" id="CANTFM010000661">
    <property type="protein sequence ID" value="CAI5727544.1"/>
    <property type="molecule type" value="Genomic_DNA"/>
</dbReference>
<proteinExistence type="predicted"/>
<gene>
    <name evidence="3" type="ORF">PDE001_LOCUS3832</name>
</gene>
<organism evidence="3 4">
    <name type="scientific">Peronospora destructor</name>
    <dbReference type="NCBI Taxonomy" id="86335"/>
    <lineage>
        <taxon>Eukaryota</taxon>
        <taxon>Sar</taxon>
        <taxon>Stramenopiles</taxon>
        <taxon>Oomycota</taxon>
        <taxon>Peronosporomycetes</taxon>
        <taxon>Peronosporales</taxon>
        <taxon>Peronosporaceae</taxon>
        <taxon>Peronospora</taxon>
    </lineage>
</organism>
<comment type="caution">
    <text evidence="3">The sequence shown here is derived from an EMBL/GenBank/DDBJ whole genome shotgun (WGS) entry which is preliminary data.</text>
</comment>
<accession>A0AAV0TU36</accession>
<sequence>MQLIKGLFIAAVICVALVSAEQQEIDNNLNPNGFGIRQVGFASNYPAGEVDEVPSAEKTNYTIFIVAGMAGCVCIGILGAVYLKRRKDNGKLQADIFTIDDKNSVL</sequence>
<name>A0AAV0TU36_9STRA</name>
<keyword evidence="1" id="KW-0812">Transmembrane</keyword>
<keyword evidence="2" id="KW-0732">Signal</keyword>
<evidence type="ECO:0000313" key="3">
    <source>
        <dbReference type="EMBL" id="CAI5727544.1"/>
    </source>
</evidence>
<dbReference type="Proteomes" id="UP001162029">
    <property type="component" value="Unassembled WGS sequence"/>
</dbReference>
<keyword evidence="1" id="KW-0472">Membrane</keyword>
<feature type="signal peptide" evidence="2">
    <location>
        <begin position="1"/>
        <end position="20"/>
    </location>
</feature>
<reference evidence="3" key="1">
    <citation type="submission" date="2022-12" db="EMBL/GenBank/DDBJ databases">
        <authorList>
            <person name="Webb A."/>
        </authorList>
    </citation>
    <scope>NUCLEOTIDE SEQUENCE</scope>
    <source>
        <strain evidence="3">Pd1</strain>
    </source>
</reference>
<protein>
    <submittedName>
        <fullName evidence="3">Uncharacterized protein</fullName>
    </submittedName>
</protein>
<feature type="transmembrane region" description="Helical" evidence="1">
    <location>
        <begin position="61"/>
        <end position="83"/>
    </location>
</feature>
<keyword evidence="1" id="KW-1133">Transmembrane helix</keyword>
<feature type="chain" id="PRO_5043998659" evidence="2">
    <location>
        <begin position="21"/>
        <end position="106"/>
    </location>
</feature>
<evidence type="ECO:0000256" key="1">
    <source>
        <dbReference type="SAM" id="Phobius"/>
    </source>
</evidence>
<dbReference type="AlphaFoldDB" id="A0AAV0TU36"/>